<dbReference type="PROSITE" id="PS01360">
    <property type="entry name" value="ZF_MYND_1"/>
    <property type="match status" value="1"/>
</dbReference>
<sequence>MSSNLATPTGENSSREAQVQRALAEFAAAHCAQIVSENSQGIGDNAAVDRLVQAFDVDALASGALHILKQGASIDIDANDTSLQTIVYEVWPYYIPVTTMSMRLYRPLNHALLEQGVLTKLLTRLHALNNTKCIANADNKSEDYLLNYAVLLRLSCVKALRLNLYLVPHPRFLAEAVRSGVIPAVMSNSDHPLVAKDSMEVIEQLHRSLVYRAVIRASEGAIKTVPLVTRGKPVHQHVTKGFVNFQSLVKYRASVSNNFDGKKMWPCTACASLFDRQEVRECTGCKNAEYCSSQCQKGDWPEHKKICSTRLPTSEDDSVINCTKLDMKPIGSRDRVFISALANIDFERHFEPIRKAFLDTRDKHRKYPFSELYLQLDYRDTMPLTEHDLPFLAEVFHITEGRHSKTQVGKSLIEQADHFLRKEEKEKHVIIVASYQIGTTAISFTWNRRSPRALWCEDCDENKNMGPTDY</sequence>
<dbReference type="Proteomes" id="UP000799118">
    <property type="component" value="Unassembled WGS sequence"/>
</dbReference>
<dbReference type="OrthoDB" id="432970at2759"/>
<gene>
    <name evidence="6" type="ORF">BT96DRAFT_1019705</name>
</gene>
<evidence type="ECO:0000256" key="4">
    <source>
        <dbReference type="PROSITE-ProRule" id="PRU00134"/>
    </source>
</evidence>
<dbReference type="InterPro" id="IPR002893">
    <property type="entry name" value="Znf_MYND"/>
</dbReference>
<evidence type="ECO:0000256" key="3">
    <source>
        <dbReference type="ARBA" id="ARBA00022833"/>
    </source>
</evidence>
<organism evidence="6 7">
    <name type="scientific">Gymnopus androsaceus JB14</name>
    <dbReference type="NCBI Taxonomy" id="1447944"/>
    <lineage>
        <taxon>Eukaryota</taxon>
        <taxon>Fungi</taxon>
        <taxon>Dikarya</taxon>
        <taxon>Basidiomycota</taxon>
        <taxon>Agaricomycotina</taxon>
        <taxon>Agaricomycetes</taxon>
        <taxon>Agaricomycetidae</taxon>
        <taxon>Agaricales</taxon>
        <taxon>Marasmiineae</taxon>
        <taxon>Omphalotaceae</taxon>
        <taxon>Gymnopus</taxon>
    </lineage>
</organism>
<feature type="domain" description="MYND-type" evidence="5">
    <location>
        <begin position="267"/>
        <end position="307"/>
    </location>
</feature>
<reference evidence="6" key="1">
    <citation type="journal article" date="2019" name="Environ. Microbiol.">
        <title>Fungal ecological strategies reflected in gene transcription - a case study of two litter decomposers.</title>
        <authorList>
            <person name="Barbi F."/>
            <person name="Kohler A."/>
            <person name="Barry K."/>
            <person name="Baskaran P."/>
            <person name="Daum C."/>
            <person name="Fauchery L."/>
            <person name="Ihrmark K."/>
            <person name="Kuo A."/>
            <person name="LaButti K."/>
            <person name="Lipzen A."/>
            <person name="Morin E."/>
            <person name="Grigoriev I.V."/>
            <person name="Henrissat B."/>
            <person name="Lindahl B."/>
            <person name="Martin F."/>
        </authorList>
    </citation>
    <scope>NUCLEOTIDE SEQUENCE</scope>
    <source>
        <strain evidence="6">JB14</strain>
    </source>
</reference>
<evidence type="ECO:0000313" key="7">
    <source>
        <dbReference type="Proteomes" id="UP000799118"/>
    </source>
</evidence>
<protein>
    <recommendedName>
        <fullName evidence="5">MYND-type domain-containing protein</fullName>
    </recommendedName>
</protein>
<dbReference type="AlphaFoldDB" id="A0A6A4HQN8"/>
<name>A0A6A4HQN8_9AGAR</name>
<evidence type="ECO:0000256" key="2">
    <source>
        <dbReference type="ARBA" id="ARBA00022771"/>
    </source>
</evidence>
<dbReference type="Pfam" id="PF01753">
    <property type="entry name" value="zf-MYND"/>
    <property type="match status" value="1"/>
</dbReference>
<keyword evidence="1" id="KW-0479">Metal-binding</keyword>
<keyword evidence="7" id="KW-1185">Reference proteome</keyword>
<dbReference type="EMBL" id="ML769473">
    <property type="protein sequence ID" value="KAE9399095.1"/>
    <property type="molecule type" value="Genomic_DNA"/>
</dbReference>
<evidence type="ECO:0000313" key="6">
    <source>
        <dbReference type="EMBL" id="KAE9399095.1"/>
    </source>
</evidence>
<dbReference type="PROSITE" id="PS50865">
    <property type="entry name" value="ZF_MYND_2"/>
    <property type="match status" value="1"/>
</dbReference>
<evidence type="ECO:0000256" key="1">
    <source>
        <dbReference type="ARBA" id="ARBA00022723"/>
    </source>
</evidence>
<evidence type="ECO:0000259" key="5">
    <source>
        <dbReference type="PROSITE" id="PS50865"/>
    </source>
</evidence>
<dbReference type="Gene3D" id="6.10.140.2220">
    <property type="match status" value="1"/>
</dbReference>
<proteinExistence type="predicted"/>
<dbReference type="SUPFAM" id="SSF144232">
    <property type="entry name" value="HIT/MYND zinc finger-like"/>
    <property type="match status" value="1"/>
</dbReference>
<keyword evidence="2 4" id="KW-0863">Zinc-finger</keyword>
<accession>A0A6A4HQN8</accession>
<dbReference type="GO" id="GO:0008270">
    <property type="term" value="F:zinc ion binding"/>
    <property type="evidence" value="ECO:0007669"/>
    <property type="project" value="UniProtKB-KW"/>
</dbReference>
<keyword evidence="3" id="KW-0862">Zinc</keyword>